<organism evidence="1 2">
    <name type="scientific">Tritrichomonas musculus</name>
    <dbReference type="NCBI Taxonomy" id="1915356"/>
    <lineage>
        <taxon>Eukaryota</taxon>
        <taxon>Metamonada</taxon>
        <taxon>Parabasalia</taxon>
        <taxon>Tritrichomonadida</taxon>
        <taxon>Tritrichomonadidae</taxon>
        <taxon>Tritrichomonas</taxon>
    </lineage>
</organism>
<evidence type="ECO:0000313" key="1">
    <source>
        <dbReference type="EMBL" id="KAK8871265.1"/>
    </source>
</evidence>
<dbReference type="EMBL" id="JAPFFF010000013">
    <property type="protein sequence ID" value="KAK8871265.1"/>
    <property type="molecule type" value="Genomic_DNA"/>
</dbReference>
<dbReference type="InterPro" id="IPR053139">
    <property type="entry name" value="Surface_bspA-like"/>
</dbReference>
<reference evidence="1 2" key="1">
    <citation type="submission" date="2024-04" db="EMBL/GenBank/DDBJ databases">
        <title>Tritrichomonas musculus Genome.</title>
        <authorList>
            <person name="Alves-Ferreira E."/>
            <person name="Grigg M."/>
            <person name="Lorenzi H."/>
            <person name="Galac M."/>
        </authorList>
    </citation>
    <scope>NUCLEOTIDE SEQUENCE [LARGE SCALE GENOMIC DNA]</scope>
    <source>
        <strain evidence="1 2">EAF2021</strain>
    </source>
</reference>
<evidence type="ECO:0008006" key="3">
    <source>
        <dbReference type="Google" id="ProtNLM"/>
    </source>
</evidence>
<sequence>MNLNEAEYKIRKFDTKVIQEKIIYSINVEDNTAQVAGTISPLDQIIIPRSIKHESKEYLITSISDYAFQFSKIKIIQFEPDSELRIINRFAFWKSSIEKFTIPPHLTVLCDSSFANCKQLLAIEIPENSELRTIQKNAFWNSTIESLTIPSSLVDLQEGWCCGASNIKRVDVSANNPRYKKYNDELIIGKSSIESDINDVLVFCVRNIKKITIPNFIRIIESHAFGNCEKLQTVEVPSDSQLITIQKEAFYCSSIESLSIPSTLIDLQEDWCYGINNLSNVNISPDNPRYSLLDKKFIVGKSIIESDIFDILVFCFRNAKFASIPSFIKYIDSYAFENCSKLRNIEFSMNSEIKTIEKFAFYNTSIEKVRIPAHLKEIRTSAFCCEKLIHVEIEPNSELSIINDRAFWTSPIKSFAFPPHVTEVNESSFAFCFDLKIVEIDSDILINDTFLHSFKQAIIMIPCRFRNLYSQTL</sequence>
<protein>
    <recommendedName>
        <fullName evidence="3">Surface antigen BspA-like</fullName>
    </recommendedName>
</protein>
<proteinExistence type="predicted"/>
<keyword evidence="2" id="KW-1185">Reference proteome</keyword>
<accession>A0ABR2J053</accession>
<dbReference type="Gene3D" id="3.80.10.10">
    <property type="entry name" value="Ribonuclease Inhibitor"/>
    <property type="match status" value="3"/>
</dbReference>
<name>A0ABR2J053_9EUKA</name>
<dbReference type="PANTHER" id="PTHR45661:SF3">
    <property type="entry name" value="IG-LIKE DOMAIN-CONTAINING PROTEIN"/>
    <property type="match status" value="1"/>
</dbReference>
<dbReference type="InterPro" id="IPR026906">
    <property type="entry name" value="LRR_5"/>
</dbReference>
<dbReference type="SUPFAM" id="SSF52058">
    <property type="entry name" value="L domain-like"/>
    <property type="match status" value="2"/>
</dbReference>
<dbReference type="Proteomes" id="UP001470230">
    <property type="component" value="Unassembled WGS sequence"/>
</dbReference>
<gene>
    <name evidence="1" type="ORF">M9Y10_006981</name>
</gene>
<dbReference type="InterPro" id="IPR032675">
    <property type="entry name" value="LRR_dom_sf"/>
</dbReference>
<dbReference type="PANTHER" id="PTHR45661">
    <property type="entry name" value="SURFACE ANTIGEN"/>
    <property type="match status" value="1"/>
</dbReference>
<dbReference type="Pfam" id="PF13306">
    <property type="entry name" value="LRR_5"/>
    <property type="match status" value="3"/>
</dbReference>
<comment type="caution">
    <text evidence="1">The sequence shown here is derived from an EMBL/GenBank/DDBJ whole genome shotgun (WGS) entry which is preliminary data.</text>
</comment>
<evidence type="ECO:0000313" key="2">
    <source>
        <dbReference type="Proteomes" id="UP001470230"/>
    </source>
</evidence>